<dbReference type="PROSITE" id="PS51125">
    <property type="entry name" value="NHL"/>
    <property type="match status" value="4"/>
</dbReference>
<comment type="caution">
    <text evidence="3">The sequence shown here is derived from an EMBL/GenBank/DDBJ whole genome shotgun (WGS) entry which is preliminary data.</text>
</comment>
<evidence type="ECO:0000313" key="3">
    <source>
        <dbReference type="EMBL" id="ETW98005.1"/>
    </source>
</evidence>
<evidence type="ECO:0008006" key="5">
    <source>
        <dbReference type="Google" id="ProtNLM"/>
    </source>
</evidence>
<feature type="repeat" description="NHL" evidence="2">
    <location>
        <begin position="120"/>
        <end position="156"/>
    </location>
</feature>
<dbReference type="PANTHER" id="PTHR24104:SF25">
    <property type="entry name" value="PROTEIN LIN-41"/>
    <property type="match status" value="1"/>
</dbReference>
<dbReference type="Gene3D" id="2.120.10.30">
    <property type="entry name" value="TolB, C-terminal domain"/>
    <property type="match status" value="4"/>
</dbReference>
<dbReference type="Pfam" id="PF01436">
    <property type="entry name" value="NHL"/>
    <property type="match status" value="4"/>
</dbReference>
<reference evidence="3 4" key="1">
    <citation type="journal article" date="2014" name="Nature">
        <title>An environmental bacterial taxon with a large and distinct metabolic repertoire.</title>
        <authorList>
            <person name="Wilson M.C."/>
            <person name="Mori T."/>
            <person name="Ruckert C."/>
            <person name="Uria A.R."/>
            <person name="Helf M.J."/>
            <person name="Takada K."/>
            <person name="Gernert C."/>
            <person name="Steffens U.A."/>
            <person name="Heycke N."/>
            <person name="Schmitt S."/>
            <person name="Rinke C."/>
            <person name="Helfrich E.J."/>
            <person name="Brachmann A.O."/>
            <person name="Gurgui C."/>
            <person name="Wakimoto T."/>
            <person name="Kracht M."/>
            <person name="Crusemann M."/>
            <person name="Hentschel U."/>
            <person name="Abe I."/>
            <person name="Matsunaga S."/>
            <person name="Kalinowski J."/>
            <person name="Takeyama H."/>
            <person name="Piel J."/>
        </authorList>
    </citation>
    <scope>NUCLEOTIDE SEQUENCE [LARGE SCALE GENOMIC DNA]</scope>
    <source>
        <strain evidence="4">TSY1</strain>
    </source>
</reference>
<accession>W4LJX4</accession>
<keyword evidence="1" id="KW-0677">Repeat</keyword>
<dbReference type="Proteomes" id="UP000019141">
    <property type="component" value="Unassembled WGS sequence"/>
</dbReference>
<dbReference type="EMBL" id="AZHW01000595">
    <property type="protein sequence ID" value="ETW98005.1"/>
    <property type="molecule type" value="Genomic_DNA"/>
</dbReference>
<keyword evidence="4" id="KW-1185">Reference proteome</keyword>
<feature type="repeat" description="NHL" evidence="2">
    <location>
        <begin position="164"/>
        <end position="203"/>
    </location>
</feature>
<feature type="repeat" description="NHL" evidence="2">
    <location>
        <begin position="211"/>
        <end position="250"/>
    </location>
</feature>
<protein>
    <recommendedName>
        <fullName evidence="5">SMP-30/Gluconolactonase/LRE-like region domain-containing protein</fullName>
    </recommendedName>
</protein>
<organism evidence="3 4">
    <name type="scientific">Entotheonella factor</name>
    <dbReference type="NCBI Taxonomy" id="1429438"/>
    <lineage>
        <taxon>Bacteria</taxon>
        <taxon>Pseudomonadati</taxon>
        <taxon>Nitrospinota/Tectimicrobiota group</taxon>
        <taxon>Candidatus Tectimicrobiota</taxon>
        <taxon>Candidatus Entotheonellia</taxon>
        <taxon>Candidatus Entotheonellales</taxon>
        <taxon>Candidatus Entotheonellaceae</taxon>
        <taxon>Candidatus Entotheonella</taxon>
    </lineage>
</organism>
<proteinExistence type="predicted"/>
<feature type="repeat" description="NHL" evidence="2">
    <location>
        <begin position="66"/>
        <end position="109"/>
    </location>
</feature>
<dbReference type="PANTHER" id="PTHR24104">
    <property type="entry name" value="E3 UBIQUITIN-PROTEIN LIGASE NHLRC1-RELATED"/>
    <property type="match status" value="1"/>
</dbReference>
<dbReference type="InterPro" id="IPR001258">
    <property type="entry name" value="NHL_repeat"/>
</dbReference>
<dbReference type="SUPFAM" id="SSF63829">
    <property type="entry name" value="Calcium-dependent phosphotriesterase"/>
    <property type="match status" value="1"/>
</dbReference>
<dbReference type="AlphaFoldDB" id="W4LJX4"/>
<gene>
    <name evidence="3" type="ORF">ETSY1_20445</name>
</gene>
<evidence type="ECO:0000256" key="1">
    <source>
        <dbReference type="ARBA" id="ARBA00022737"/>
    </source>
</evidence>
<dbReference type="CDD" id="cd05819">
    <property type="entry name" value="NHL"/>
    <property type="match status" value="1"/>
</dbReference>
<evidence type="ECO:0000313" key="4">
    <source>
        <dbReference type="Proteomes" id="UP000019141"/>
    </source>
</evidence>
<sequence>MTSTHAFQYSHTIGMYAQIGRGFNNPVDVALGRDEMLYVINRAGSDISSRMSYKRVSMCTLNEAFHGEFSHGGTADGQIMWPVSIAIDAEQRLYISDEALHRISVFDQDGQFLYKWGMQGQGEGEFDRPAGLAFDADGHLLVADGLNHRVQRYTRDGQFLGQWGQHGHGAGEFYLPWGLATDAANHVYVADWRNDRIQKFDAQGTYVASWGALGSGEGEFHRPSGVAVDADGLIYVADWGNERVQILDPDGHFLALLRGEAGVSKWGQDYFISNQDELEERQQADLEPELDLLPSDGPREESASIEKLFWGPTSVKIDACGRLFVVDSCRHRIQVFNKTA</sequence>
<evidence type="ECO:0000256" key="2">
    <source>
        <dbReference type="PROSITE-ProRule" id="PRU00504"/>
    </source>
</evidence>
<dbReference type="HOGENOM" id="CLU_008645_2_2_7"/>
<name>W4LJX4_ENTF1</name>
<dbReference type="GO" id="GO:0008270">
    <property type="term" value="F:zinc ion binding"/>
    <property type="evidence" value="ECO:0007669"/>
    <property type="project" value="UniProtKB-KW"/>
</dbReference>
<dbReference type="InterPro" id="IPR050952">
    <property type="entry name" value="TRIM-NHL_E3_ligases"/>
</dbReference>
<dbReference type="InterPro" id="IPR011042">
    <property type="entry name" value="6-blade_b-propeller_TolB-like"/>
</dbReference>